<evidence type="ECO:0000259" key="1">
    <source>
        <dbReference type="SMART" id="SM00860"/>
    </source>
</evidence>
<feature type="domain" description="Knr4/Smi1-like" evidence="1">
    <location>
        <begin position="29"/>
        <end position="142"/>
    </location>
</feature>
<dbReference type="RefSeq" id="WP_053177794.1">
    <property type="nucleotide sequence ID" value="NZ_LGUV01000402.1"/>
</dbReference>
<dbReference type="AlphaFoldDB" id="A0A0L8M0E8"/>
<dbReference type="SMART" id="SM00860">
    <property type="entry name" value="SMI1_KNR4"/>
    <property type="match status" value="1"/>
</dbReference>
<dbReference type="EMBL" id="LGUV01000402">
    <property type="protein sequence ID" value="KOG43815.1"/>
    <property type="molecule type" value="Genomic_DNA"/>
</dbReference>
<dbReference type="Pfam" id="PF09346">
    <property type="entry name" value="SMI1_KNR4"/>
    <property type="match status" value="1"/>
</dbReference>
<dbReference type="InterPro" id="IPR018958">
    <property type="entry name" value="Knr4/Smi1-like_dom"/>
</dbReference>
<sequence>MNETEQLLEQVAARAHASGQGHGKSLPAPLGPEEVARAEGILGFALPPLLAALYTRVGDGGFGPECGLLPLRDAVRAYGAGRSSAWRWPEGVLPIADFGCAMSVCVDCRSETAQVLLFDPGLGEPELAWSIDTPGLAAWLRGWLDGTAWYCDESPAGEEYDLELTPWDGFRSRI</sequence>
<dbReference type="SUPFAM" id="SSF160631">
    <property type="entry name" value="SMI1/KNR4-like"/>
    <property type="match status" value="1"/>
</dbReference>
<dbReference type="InterPro" id="IPR037883">
    <property type="entry name" value="Knr4/Smi1-like_sf"/>
</dbReference>
<gene>
    <name evidence="2" type="ORF">ADK75_38115</name>
</gene>
<proteinExistence type="predicted"/>
<dbReference type="PATRIC" id="fig|1961.12.peg.8388"/>
<evidence type="ECO:0000313" key="2">
    <source>
        <dbReference type="EMBL" id="KOG43815.1"/>
    </source>
</evidence>
<accession>A0A0L8M0E8</accession>
<comment type="caution">
    <text evidence="2">The sequence shown here is derived from an EMBL/GenBank/DDBJ whole genome shotgun (WGS) entry which is preliminary data.</text>
</comment>
<dbReference type="Proteomes" id="UP000037084">
    <property type="component" value="Unassembled WGS sequence"/>
</dbReference>
<protein>
    <recommendedName>
        <fullName evidence="1">Knr4/Smi1-like domain-containing protein</fullName>
    </recommendedName>
</protein>
<name>A0A0L8M0E8_STRVG</name>
<dbReference type="OrthoDB" id="159453at2"/>
<evidence type="ECO:0000313" key="3">
    <source>
        <dbReference type="Proteomes" id="UP000037084"/>
    </source>
</evidence>
<organism evidence="2 3">
    <name type="scientific">Streptomyces virginiae</name>
    <name type="common">Streptomyces cinnamonensis</name>
    <dbReference type="NCBI Taxonomy" id="1961"/>
    <lineage>
        <taxon>Bacteria</taxon>
        <taxon>Bacillati</taxon>
        <taxon>Actinomycetota</taxon>
        <taxon>Actinomycetes</taxon>
        <taxon>Kitasatosporales</taxon>
        <taxon>Streptomycetaceae</taxon>
        <taxon>Streptomyces</taxon>
    </lineage>
</organism>
<reference evidence="3" key="1">
    <citation type="submission" date="2015-07" db="EMBL/GenBank/DDBJ databases">
        <authorList>
            <consortium name="Consortium for Microbial Forensics and Genomics (microFORGE)"/>
            <person name="Knight B.M."/>
            <person name="Roberts D.P."/>
            <person name="Lin D."/>
            <person name="Hari K."/>
            <person name="Fletcher J."/>
            <person name="Melcher U."/>
            <person name="Blagden T."/>
            <person name="Winegar R.A."/>
        </authorList>
    </citation>
    <scope>NUCLEOTIDE SEQUENCE [LARGE SCALE GENOMIC DNA]</scope>
    <source>
        <strain evidence="3">NRRL B-1447</strain>
    </source>
</reference>